<keyword evidence="6" id="KW-1133">Transmembrane helix</keyword>
<gene>
    <name evidence="8" type="ordered locus">Namu_0197</name>
</gene>
<evidence type="ECO:0000256" key="3">
    <source>
        <dbReference type="ARBA" id="ARBA00022729"/>
    </source>
</evidence>
<organism evidence="8 9">
    <name type="scientific">Nakamurella multipartita (strain ATCC 700099 / DSM 44233 / CIP 104796 / JCM 9543 / NBRC 105858 / Y-104)</name>
    <name type="common">Microsphaera multipartita</name>
    <dbReference type="NCBI Taxonomy" id="479431"/>
    <lineage>
        <taxon>Bacteria</taxon>
        <taxon>Bacillati</taxon>
        <taxon>Actinomycetota</taxon>
        <taxon>Actinomycetes</taxon>
        <taxon>Nakamurellales</taxon>
        <taxon>Nakamurellaceae</taxon>
        <taxon>Nakamurella</taxon>
    </lineage>
</organism>
<evidence type="ECO:0000256" key="5">
    <source>
        <dbReference type="SAM" id="MobiDB-lite"/>
    </source>
</evidence>
<dbReference type="GO" id="GO:0005886">
    <property type="term" value="C:plasma membrane"/>
    <property type="evidence" value="ECO:0007669"/>
    <property type="project" value="TreeGrafter"/>
</dbReference>
<evidence type="ECO:0000313" key="9">
    <source>
        <dbReference type="Proteomes" id="UP000002218"/>
    </source>
</evidence>
<evidence type="ECO:0000256" key="1">
    <source>
        <dbReference type="ARBA" id="ARBA00004196"/>
    </source>
</evidence>
<accession>C8XJU7</accession>
<name>C8XJU7_NAKMY</name>
<keyword evidence="3" id="KW-0732">Signal</keyword>
<dbReference type="OrthoDB" id="5242236at2"/>
<evidence type="ECO:0000256" key="6">
    <source>
        <dbReference type="SAM" id="Phobius"/>
    </source>
</evidence>
<dbReference type="GO" id="GO:0046688">
    <property type="term" value="P:response to copper ion"/>
    <property type="evidence" value="ECO:0007669"/>
    <property type="project" value="InterPro"/>
</dbReference>
<dbReference type="InterPro" id="IPR014756">
    <property type="entry name" value="Ig_E-set"/>
</dbReference>
<feature type="transmembrane region" description="Helical" evidence="6">
    <location>
        <begin position="208"/>
        <end position="228"/>
    </location>
</feature>
<keyword evidence="2" id="KW-0479">Metal-binding</keyword>
<reference evidence="9" key="1">
    <citation type="submission" date="2009-09" db="EMBL/GenBank/DDBJ databases">
        <title>The complete genome of Nakamurella multipartita DSM 44233.</title>
        <authorList>
            <consortium name="US DOE Joint Genome Institute (JGI-PGF)"/>
            <person name="Lucas S."/>
            <person name="Copeland A."/>
            <person name="Lapidus A."/>
            <person name="Glavina del Rio T."/>
            <person name="Dalin E."/>
            <person name="Tice H."/>
            <person name="Bruce D."/>
            <person name="Goodwin L."/>
            <person name="Pitluck S."/>
            <person name="Kyrpides N."/>
            <person name="Mavromatis K."/>
            <person name="Ivanova N."/>
            <person name="Ovchinnikova G."/>
            <person name="Sims D."/>
            <person name="Meincke L."/>
            <person name="Brettin T."/>
            <person name="Detter J.C."/>
            <person name="Han C."/>
            <person name="Larimer F."/>
            <person name="Land M."/>
            <person name="Hauser L."/>
            <person name="Markowitz V."/>
            <person name="Cheng J.-F."/>
            <person name="Hugenholtz P."/>
            <person name="Woyke T."/>
            <person name="Wu D."/>
            <person name="Klenk H.-P."/>
            <person name="Eisen J.A."/>
        </authorList>
    </citation>
    <scope>NUCLEOTIDE SEQUENCE [LARGE SCALE GENOMIC DNA]</scope>
    <source>
        <strain evidence="9">ATCC 700099 / DSM 44233 / CIP 104796 / JCM 9543 / NBRC 105858 / Y-104</strain>
    </source>
</reference>
<keyword evidence="4" id="KW-0186">Copper</keyword>
<dbReference type="GO" id="GO:0006825">
    <property type="term" value="P:copper ion transport"/>
    <property type="evidence" value="ECO:0007669"/>
    <property type="project" value="InterPro"/>
</dbReference>
<dbReference type="Gene3D" id="2.60.40.1220">
    <property type="match status" value="1"/>
</dbReference>
<dbReference type="KEGG" id="nml:Namu_0197"/>
<dbReference type="Proteomes" id="UP000002218">
    <property type="component" value="Chromosome"/>
</dbReference>
<feature type="region of interest" description="Disordered" evidence="5">
    <location>
        <begin position="145"/>
        <end position="172"/>
    </location>
</feature>
<dbReference type="PANTHER" id="PTHR34820:SF4">
    <property type="entry name" value="INNER MEMBRANE PROTEIN YEBZ"/>
    <property type="match status" value="1"/>
</dbReference>
<feature type="compositionally biased region" description="Low complexity" evidence="5">
    <location>
        <begin position="147"/>
        <end position="172"/>
    </location>
</feature>
<keyword evidence="9" id="KW-1185">Reference proteome</keyword>
<dbReference type="HOGENOM" id="CLU_087859_0_0_11"/>
<dbReference type="GO" id="GO:0030313">
    <property type="term" value="C:cell envelope"/>
    <property type="evidence" value="ECO:0007669"/>
    <property type="project" value="UniProtKB-SubCell"/>
</dbReference>
<dbReference type="EMBL" id="CP001737">
    <property type="protein sequence ID" value="ACV76630.1"/>
    <property type="molecule type" value="Genomic_DNA"/>
</dbReference>
<keyword evidence="6" id="KW-0812">Transmembrane</keyword>
<dbReference type="InterPro" id="IPR007348">
    <property type="entry name" value="CopC_dom"/>
</dbReference>
<evidence type="ECO:0000313" key="8">
    <source>
        <dbReference type="EMBL" id="ACV76630.1"/>
    </source>
</evidence>
<evidence type="ECO:0000259" key="7">
    <source>
        <dbReference type="Pfam" id="PF04234"/>
    </source>
</evidence>
<feature type="domain" description="CopC" evidence="7">
    <location>
        <begin position="43"/>
        <end position="136"/>
    </location>
</feature>
<comment type="subcellular location">
    <subcellularLocation>
        <location evidence="1">Cell envelope</location>
    </subcellularLocation>
</comment>
<dbReference type="InterPro" id="IPR032694">
    <property type="entry name" value="CopC/D"/>
</dbReference>
<protein>
    <submittedName>
        <fullName evidence="8">Copper resistance protein CopC</fullName>
    </submittedName>
</protein>
<dbReference type="AlphaFoldDB" id="C8XJU7"/>
<dbReference type="STRING" id="479431.Namu_0197"/>
<dbReference type="Pfam" id="PF04234">
    <property type="entry name" value="CopC"/>
    <property type="match status" value="1"/>
</dbReference>
<proteinExistence type="predicted"/>
<dbReference type="SUPFAM" id="SSF81296">
    <property type="entry name" value="E set domains"/>
    <property type="match status" value="1"/>
</dbReference>
<dbReference type="GO" id="GO:0042597">
    <property type="term" value="C:periplasmic space"/>
    <property type="evidence" value="ECO:0007669"/>
    <property type="project" value="InterPro"/>
</dbReference>
<evidence type="ECO:0000256" key="4">
    <source>
        <dbReference type="ARBA" id="ARBA00023008"/>
    </source>
</evidence>
<evidence type="ECO:0000256" key="2">
    <source>
        <dbReference type="ARBA" id="ARBA00022723"/>
    </source>
</evidence>
<keyword evidence="6" id="KW-0472">Membrane</keyword>
<reference evidence="8 9" key="2">
    <citation type="journal article" date="2010" name="Stand. Genomic Sci.">
        <title>Complete genome sequence of Nakamurella multipartita type strain (Y-104).</title>
        <authorList>
            <person name="Tice H."/>
            <person name="Mayilraj S."/>
            <person name="Sims D."/>
            <person name="Lapidus A."/>
            <person name="Nolan M."/>
            <person name="Lucas S."/>
            <person name="Glavina Del Rio T."/>
            <person name="Copeland A."/>
            <person name="Cheng J.F."/>
            <person name="Meincke L."/>
            <person name="Bruce D."/>
            <person name="Goodwin L."/>
            <person name="Pitluck S."/>
            <person name="Ivanova N."/>
            <person name="Mavromatis K."/>
            <person name="Ovchinnikova G."/>
            <person name="Pati A."/>
            <person name="Chen A."/>
            <person name="Palaniappan K."/>
            <person name="Land M."/>
            <person name="Hauser L."/>
            <person name="Chang Y.J."/>
            <person name="Jeffries C.D."/>
            <person name="Detter J.C."/>
            <person name="Brettin T."/>
            <person name="Rohde M."/>
            <person name="Goker M."/>
            <person name="Bristow J."/>
            <person name="Eisen J.A."/>
            <person name="Markowitz V."/>
            <person name="Hugenholtz P."/>
            <person name="Kyrpides N.C."/>
            <person name="Klenk H.P."/>
            <person name="Chen F."/>
        </authorList>
    </citation>
    <scope>NUCLEOTIDE SEQUENCE [LARGE SCALE GENOMIC DNA]</scope>
    <source>
        <strain evidence="9">ATCC 700099 / DSM 44233 / CIP 104796 / JCM 9543 / NBRC 105858 / Y-104</strain>
    </source>
</reference>
<dbReference type="RefSeq" id="WP_012814105.1">
    <property type="nucleotide sequence ID" value="NC_013235.1"/>
</dbReference>
<dbReference type="PANTHER" id="PTHR34820">
    <property type="entry name" value="INNER MEMBRANE PROTEIN YEBZ"/>
    <property type="match status" value="1"/>
</dbReference>
<dbReference type="eggNOG" id="COG2372">
    <property type="taxonomic scope" value="Bacteria"/>
</dbReference>
<dbReference type="InParanoid" id="C8XJU7"/>
<sequence length="244" mass="24144" precursor="true">MSFPVAGAGVIGSGPARLFRRVLLLLVVSTLVTVGLAGPALAHTTLIGSDPADGAVLTAAPTTVTLTFDDPLADFEPVLTVTGPDGVTYQSGSPTVDGTRLSNAVNALPVAGTYTVAYRVVSDDGHPVEGTLSFTLAAQAIAPAPAPATSTGTSPAAGSSTAAGATTPSSAATSTVSSTAASAVSSTAGTTSTDSVAPAGNSSTGWSAWQWLLVVLFVALAFLATLVVRRRMEASARARSGERN</sequence>
<dbReference type="GO" id="GO:0005507">
    <property type="term" value="F:copper ion binding"/>
    <property type="evidence" value="ECO:0007669"/>
    <property type="project" value="InterPro"/>
</dbReference>
<dbReference type="InterPro" id="IPR014755">
    <property type="entry name" value="Cu-Rt/internalin_Ig-like"/>
</dbReference>